<name>A0A660CFB0_9PSEU</name>
<dbReference type="AlphaFoldDB" id="A0A660CFB0"/>
<feature type="transmembrane region" description="Helical" evidence="2">
    <location>
        <begin position="249"/>
        <end position="274"/>
    </location>
</feature>
<comment type="caution">
    <text evidence="4">The sequence shown here is derived from an EMBL/GenBank/DDBJ whole genome shotgun (WGS) entry which is preliminary data.</text>
</comment>
<feature type="chain" id="PRO_5025064101" evidence="3">
    <location>
        <begin position="27"/>
        <end position="279"/>
    </location>
</feature>
<reference evidence="4 5" key="1">
    <citation type="submission" date="2019-07" db="EMBL/GenBank/DDBJ databases">
        <title>R&amp;d 2014.</title>
        <authorList>
            <person name="Klenk H.-P."/>
        </authorList>
    </citation>
    <scope>NUCLEOTIDE SEQUENCE [LARGE SCALE GENOMIC DNA]</scope>
    <source>
        <strain evidence="4 5">DSM 43194</strain>
    </source>
</reference>
<proteinExistence type="predicted"/>
<feature type="compositionally biased region" description="Basic and acidic residues" evidence="1">
    <location>
        <begin position="199"/>
        <end position="211"/>
    </location>
</feature>
<evidence type="ECO:0000313" key="4">
    <source>
        <dbReference type="EMBL" id="TWH20557.1"/>
    </source>
</evidence>
<keyword evidence="2" id="KW-0812">Transmembrane</keyword>
<evidence type="ECO:0000256" key="1">
    <source>
        <dbReference type="SAM" id="MobiDB-lite"/>
    </source>
</evidence>
<keyword evidence="2" id="KW-1133">Transmembrane helix</keyword>
<accession>A0A660CFB0</accession>
<dbReference type="RefSeq" id="WP_030534389.1">
    <property type="nucleotide sequence ID" value="NZ_JOIJ01000031.1"/>
</dbReference>
<keyword evidence="5" id="KW-1185">Reference proteome</keyword>
<evidence type="ECO:0000256" key="3">
    <source>
        <dbReference type="SAM" id="SignalP"/>
    </source>
</evidence>
<organism evidence="4 5">
    <name type="scientific">Prauserella rugosa</name>
    <dbReference type="NCBI Taxonomy" id="43354"/>
    <lineage>
        <taxon>Bacteria</taxon>
        <taxon>Bacillati</taxon>
        <taxon>Actinomycetota</taxon>
        <taxon>Actinomycetes</taxon>
        <taxon>Pseudonocardiales</taxon>
        <taxon>Pseudonocardiaceae</taxon>
        <taxon>Prauserella</taxon>
    </lineage>
</organism>
<feature type="compositionally biased region" description="Gly residues" evidence="1">
    <location>
        <begin position="126"/>
        <end position="141"/>
    </location>
</feature>
<feature type="compositionally biased region" description="Pro residues" evidence="1">
    <location>
        <begin position="111"/>
        <end position="123"/>
    </location>
</feature>
<evidence type="ECO:0000313" key="5">
    <source>
        <dbReference type="Proteomes" id="UP000317303"/>
    </source>
</evidence>
<feature type="compositionally biased region" description="Gly residues" evidence="1">
    <location>
        <begin position="245"/>
        <end position="254"/>
    </location>
</feature>
<dbReference type="EMBL" id="VLJV01000001">
    <property type="protein sequence ID" value="TWH20557.1"/>
    <property type="molecule type" value="Genomic_DNA"/>
</dbReference>
<feature type="region of interest" description="Disordered" evidence="1">
    <location>
        <begin position="37"/>
        <end position="254"/>
    </location>
</feature>
<feature type="signal peptide" evidence="3">
    <location>
        <begin position="1"/>
        <end position="26"/>
    </location>
</feature>
<keyword evidence="3" id="KW-0732">Signal</keyword>
<gene>
    <name evidence="4" type="ORF">JD82_02403</name>
</gene>
<keyword evidence="2" id="KW-0472">Membrane</keyword>
<dbReference type="Proteomes" id="UP000317303">
    <property type="component" value="Unassembled WGS sequence"/>
</dbReference>
<protein>
    <submittedName>
        <fullName evidence="4">Uncharacterized protein</fullName>
    </submittedName>
</protein>
<sequence length="279" mass="26582">MRVTRSIAAVAAAGALVLGVPVGIAAAEPVVPAAAEDAHILPGGPPSGAKPGGPEDRRAGDQDLPVCDDARSQRGQLFGPSGRRALDWDLDAGSASGSNRYQHRSQCIEDPPAPVDPGRPPETTPGHGGSGSRPGGDGSAGGVEAAPPRDDEAGAQSDSGHAGAGGVGPQGGTAGEGSGDGTARPGDADAGGNADEGSDNDRNGADARDGEGTSQGLPPASTARSAGGHDPATELGVATTAGSDSDGGMGLGGGLLLVGGGGVAAAAAVVWLAARARRG</sequence>
<feature type="compositionally biased region" description="Gly residues" evidence="1">
    <location>
        <begin position="162"/>
        <end position="180"/>
    </location>
</feature>
<evidence type="ECO:0000256" key="2">
    <source>
        <dbReference type="SAM" id="Phobius"/>
    </source>
</evidence>